<dbReference type="SMART" id="SM00345">
    <property type="entry name" value="HTH_GNTR"/>
    <property type="match status" value="1"/>
</dbReference>
<keyword evidence="3" id="KW-0804">Transcription</keyword>
<dbReference type="GO" id="GO:0003677">
    <property type="term" value="F:DNA binding"/>
    <property type="evidence" value="ECO:0007669"/>
    <property type="project" value="UniProtKB-KW"/>
</dbReference>
<dbReference type="InterPro" id="IPR008920">
    <property type="entry name" value="TF_FadR/GntR_C"/>
</dbReference>
<dbReference type="InterPro" id="IPR036390">
    <property type="entry name" value="WH_DNA-bd_sf"/>
</dbReference>
<dbReference type="InterPro" id="IPR000524">
    <property type="entry name" value="Tscrpt_reg_HTH_GntR"/>
</dbReference>
<dbReference type="SUPFAM" id="SSF46785">
    <property type="entry name" value="Winged helix' DNA-binding domain"/>
    <property type="match status" value="1"/>
</dbReference>
<dbReference type="Pfam" id="PF07729">
    <property type="entry name" value="FCD"/>
    <property type="match status" value="1"/>
</dbReference>
<dbReference type="PANTHER" id="PTHR43537">
    <property type="entry name" value="TRANSCRIPTIONAL REGULATOR, GNTR FAMILY"/>
    <property type="match status" value="1"/>
</dbReference>
<organism evidence="5 6">
    <name type="scientific">Sphingomonas adhaesiva</name>
    <dbReference type="NCBI Taxonomy" id="28212"/>
    <lineage>
        <taxon>Bacteria</taxon>
        <taxon>Pseudomonadati</taxon>
        <taxon>Pseudomonadota</taxon>
        <taxon>Alphaproteobacteria</taxon>
        <taxon>Sphingomonadales</taxon>
        <taxon>Sphingomonadaceae</taxon>
        <taxon>Sphingomonas</taxon>
    </lineage>
</organism>
<dbReference type="AlphaFoldDB" id="A0A2A4I5L8"/>
<evidence type="ECO:0000259" key="4">
    <source>
        <dbReference type="PROSITE" id="PS50949"/>
    </source>
</evidence>
<accession>A0A2A4I5L8</accession>
<gene>
    <name evidence="5" type="ORF">COA07_16460</name>
</gene>
<feature type="domain" description="HTH gntR-type" evidence="4">
    <location>
        <begin position="11"/>
        <end position="78"/>
    </location>
</feature>
<reference evidence="5 6" key="1">
    <citation type="submission" date="2017-09" db="EMBL/GenBank/DDBJ databases">
        <title>Sphingomonas adhaesiva DSM 7418, whole genome shotgun sequence.</title>
        <authorList>
            <person name="Feng G."/>
            <person name="Zhu H."/>
        </authorList>
    </citation>
    <scope>NUCLEOTIDE SEQUENCE [LARGE SCALE GENOMIC DNA]</scope>
    <source>
        <strain evidence="5 6">DSM 7418</strain>
    </source>
</reference>
<name>A0A2A4I5L8_9SPHN</name>
<evidence type="ECO:0000313" key="5">
    <source>
        <dbReference type="EMBL" id="PCG13100.1"/>
    </source>
</evidence>
<protein>
    <submittedName>
        <fullName evidence="5">GntR family transcriptional regulator</fullName>
    </submittedName>
</protein>
<keyword evidence="2" id="KW-0238">DNA-binding</keyword>
<dbReference type="Gene3D" id="1.20.120.530">
    <property type="entry name" value="GntR ligand-binding domain-like"/>
    <property type="match status" value="1"/>
</dbReference>
<dbReference type="SMART" id="SM00895">
    <property type="entry name" value="FCD"/>
    <property type="match status" value="1"/>
</dbReference>
<proteinExistence type="predicted"/>
<sequence>MESKEQPPEGRAAAERAASAISAAIRDSRFGPGQRLVEPELARLLGLGRGPVREALRLLSAQGLVTIERNKGAVVSRASRAMVAEVFEMRELVEGLAARRAARRVAERGCPAALLAALRDEEARCAESDPLTLIDANERLHQLIASAGGGDVARRTLTHLQLPELRTRFFQIMSPRNWRLSREDHVAVLRAVIAGDHDRAEQAMRTHVRRTASLLAELPEGTFP</sequence>
<dbReference type="Pfam" id="PF00392">
    <property type="entry name" value="GntR"/>
    <property type="match status" value="1"/>
</dbReference>
<evidence type="ECO:0000313" key="6">
    <source>
        <dbReference type="Proteomes" id="UP000218323"/>
    </source>
</evidence>
<dbReference type="InterPro" id="IPR011711">
    <property type="entry name" value="GntR_C"/>
</dbReference>
<dbReference type="Proteomes" id="UP000218323">
    <property type="component" value="Unassembled WGS sequence"/>
</dbReference>
<comment type="caution">
    <text evidence="5">The sequence shown here is derived from an EMBL/GenBank/DDBJ whole genome shotgun (WGS) entry which is preliminary data.</text>
</comment>
<dbReference type="InterPro" id="IPR036388">
    <property type="entry name" value="WH-like_DNA-bd_sf"/>
</dbReference>
<dbReference type="PANTHER" id="PTHR43537:SF24">
    <property type="entry name" value="GLUCONATE OPERON TRANSCRIPTIONAL REPRESSOR"/>
    <property type="match status" value="1"/>
</dbReference>
<keyword evidence="6" id="KW-1185">Reference proteome</keyword>
<evidence type="ECO:0000256" key="1">
    <source>
        <dbReference type="ARBA" id="ARBA00023015"/>
    </source>
</evidence>
<keyword evidence="1" id="KW-0805">Transcription regulation</keyword>
<evidence type="ECO:0000256" key="2">
    <source>
        <dbReference type="ARBA" id="ARBA00023125"/>
    </source>
</evidence>
<evidence type="ECO:0000256" key="3">
    <source>
        <dbReference type="ARBA" id="ARBA00023163"/>
    </source>
</evidence>
<dbReference type="EMBL" id="NWVC01000013">
    <property type="protein sequence ID" value="PCG13100.1"/>
    <property type="molecule type" value="Genomic_DNA"/>
</dbReference>
<dbReference type="Gene3D" id="1.10.10.10">
    <property type="entry name" value="Winged helix-like DNA-binding domain superfamily/Winged helix DNA-binding domain"/>
    <property type="match status" value="1"/>
</dbReference>
<dbReference type="RefSeq" id="WP_066711534.1">
    <property type="nucleotide sequence ID" value="NZ_NWVC01000013.1"/>
</dbReference>
<dbReference type="GO" id="GO:0003700">
    <property type="term" value="F:DNA-binding transcription factor activity"/>
    <property type="evidence" value="ECO:0007669"/>
    <property type="project" value="InterPro"/>
</dbReference>
<dbReference type="SUPFAM" id="SSF48008">
    <property type="entry name" value="GntR ligand-binding domain-like"/>
    <property type="match status" value="1"/>
</dbReference>
<dbReference type="PROSITE" id="PS50949">
    <property type="entry name" value="HTH_GNTR"/>
    <property type="match status" value="1"/>
</dbReference>